<dbReference type="Gene3D" id="3.20.20.150">
    <property type="entry name" value="Divalent-metal-dependent TIM barrel enzymes"/>
    <property type="match status" value="1"/>
</dbReference>
<evidence type="ECO:0000259" key="2">
    <source>
        <dbReference type="Pfam" id="PF01261"/>
    </source>
</evidence>
<feature type="domain" description="Xylose isomerase-like TIM barrel" evidence="2">
    <location>
        <begin position="116"/>
        <end position="342"/>
    </location>
</feature>
<organism evidence="3 4">
    <name type="scientific">Bifidobacterium avesanii</name>
    <dbReference type="NCBI Taxonomy" id="1798157"/>
    <lineage>
        <taxon>Bacteria</taxon>
        <taxon>Bacillati</taxon>
        <taxon>Actinomycetota</taxon>
        <taxon>Actinomycetes</taxon>
        <taxon>Bifidobacteriales</taxon>
        <taxon>Bifidobacteriaceae</taxon>
        <taxon>Bifidobacterium</taxon>
    </lineage>
</organism>
<name>A0A7K3TIW9_9BIFI</name>
<dbReference type="Proteomes" id="UP000469763">
    <property type="component" value="Unassembled WGS sequence"/>
</dbReference>
<dbReference type="PANTHER" id="PTHR12110:SF21">
    <property type="entry name" value="XYLOSE ISOMERASE-LIKE TIM BARREL DOMAIN-CONTAINING PROTEIN"/>
    <property type="match status" value="1"/>
</dbReference>
<gene>
    <name evidence="3" type="ORF">GFD22_06470</name>
</gene>
<proteinExistence type="predicted"/>
<dbReference type="PANTHER" id="PTHR12110">
    <property type="entry name" value="HYDROXYPYRUVATE ISOMERASE"/>
    <property type="match status" value="1"/>
</dbReference>
<sequence>MTDGDWSDAHFSKILRSFAIYFSKFLRSVSTRNQSPTPSANARQRTRSRGPANGMLKGMTTTYTSHTINFGARGHDITTATDFDSLADGLAAQGAHCTQLALGKSFPHMPSGAAAINPGMGERCRLALAARGVSVAVMGCYVNPMDKSGGEREAAVATFEAYLRHARYFGAPVVGTHPGRLTPDGGDGGESPAAWAEFVDLVRRLADVGERFGAIVGLEPCPHHALHDLDSTERLLDAVDSPFLGIILDPAGHALDDPAGNDAADPRDPAEREVAVTEAAFRRFGERIVAFHLKDFTVPSGTAPSATKSAAGTAPSAAAEITPCQIGDGIAPVARLLEIVDAHRPYLPVITEGTLDDRIGETIRQFAD</sequence>
<dbReference type="AlphaFoldDB" id="A0A7K3TIW9"/>
<protein>
    <submittedName>
        <fullName evidence="3">TIM barrel protein</fullName>
    </submittedName>
</protein>
<reference evidence="3 4" key="1">
    <citation type="submission" date="2019-10" db="EMBL/GenBank/DDBJ databases">
        <title>Bifidobacterium from non-human primates.</title>
        <authorList>
            <person name="Modesto M."/>
        </authorList>
    </citation>
    <scope>NUCLEOTIDE SEQUENCE [LARGE SCALE GENOMIC DNA]</scope>
    <source>
        <strain evidence="3 4">TREC</strain>
    </source>
</reference>
<dbReference type="OrthoDB" id="6629724at2"/>
<dbReference type="InterPro" id="IPR050312">
    <property type="entry name" value="IolE/XylAMocC-like"/>
</dbReference>
<accession>A0A7K3TIW9</accession>
<evidence type="ECO:0000313" key="3">
    <source>
        <dbReference type="EMBL" id="NEG78614.1"/>
    </source>
</evidence>
<feature type="region of interest" description="Disordered" evidence="1">
    <location>
        <begin position="31"/>
        <end position="56"/>
    </location>
</feature>
<dbReference type="SUPFAM" id="SSF51658">
    <property type="entry name" value="Xylose isomerase-like"/>
    <property type="match status" value="1"/>
</dbReference>
<evidence type="ECO:0000313" key="4">
    <source>
        <dbReference type="Proteomes" id="UP000469763"/>
    </source>
</evidence>
<feature type="compositionally biased region" description="Polar residues" evidence="1">
    <location>
        <begin position="31"/>
        <end position="43"/>
    </location>
</feature>
<evidence type="ECO:0000256" key="1">
    <source>
        <dbReference type="SAM" id="MobiDB-lite"/>
    </source>
</evidence>
<dbReference type="InterPro" id="IPR036237">
    <property type="entry name" value="Xyl_isomerase-like_sf"/>
</dbReference>
<dbReference type="InterPro" id="IPR013022">
    <property type="entry name" value="Xyl_isomerase-like_TIM-brl"/>
</dbReference>
<comment type="caution">
    <text evidence="3">The sequence shown here is derived from an EMBL/GenBank/DDBJ whole genome shotgun (WGS) entry which is preliminary data.</text>
</comment>
<dbReference type="EMBL" id="WHZY01000008">
    <property type="protein sequence ID" value="NEG78614.1"/>
    <property type="molecule type" value="Genomic_DNA"/>
</dbReference>
<dbReference type="Pfam" id="PF01261">
    <property type="entry name" value="AP_endonuc_2"/>
    <property type="match status" value="1"/>
</dbReference>
<keyword evidence="4" id="KW-1185">Reference proteome</keyword>